<evidence type="ECO:0008006" key="3">
    <source>
        <dbReference type="Google" id="ProtNLM"/>
    </source>
</evidence>
<evidence type="ECO:0000313" key="1">
    <source>
        <dbReference type="EMBL" id="KAJ7717801.1"/>
    </source>
</evidence>
<name>A0AAD7HCT9_9AGAR</name>
<proteinExistence type="predicted"/>
<feature type="non-terminal residue" evidence="1">
    <location>
        <position position="374"/>
    </location>
</feature>
<reference evidence="1" key="1">
    <citation type="submission" date="2023-03" db="EMBL/GenBank/DDBJ databases">
        <title>Massive genome expansion in bonnet fungi (Mycena s.s.) driven by repeated elements and novel gene families across ecological guilds.</title>
        <authorList>
            <consortium name="Lawrence Berkeley National Laboratory"/>
            <person name="Harder C.B."/>
            <person name="Miyauchi S."/>
            <person name="Viragh M."/>
            <person name="Kuo A."/>
            <person name="Thoen E."/>
            <person name="Andreopoulos B."/>
            <person name="Lu D."/>
            <person name="Skrede I."/>
            <person name="Drula E."/>
            <person name="Henrissat B."/>
            <person name="Morin E."/>
            <person name="Kohler A."/>
            <person name="Barry K."/>
            <person name="LaButti K."/>
            <person name="Morin E."/>
            <person name="Salamov A."/>
            <person name="Lipzen A."/>
            <person name="Mereny Z."/>
            <person name="Hegedus B."/>
            <person name="Baldrian P."/>
            <person name="Stursova M."/>
            <person name="Weitz H."/>
            <person name="Taylor A."/>
            <person name="Grigoriev I.V."/>
            <person name="Nagy L.G."/>
            <person name="Martin F."/>
            <person name="Kauserud H."/>
        </authorList>
    </citation>
    <scope>NUCLEOTIDE SEQUENCE</scope>
    <source>
        <strain evidence="1">CBHHK182m</strain>
    </source>
</reference>
<dbReference type="EMBL" id="JARKIB010000272">
    <property type="protein sequence ID" value="KAJ7717801.1"/>
    <property type="molecule type" value="Genomic_DNA"/>
</dbReference>
<comment type="caution">
    <text evidence="1">The sequence shown here is derived from an EMBL/GenBank/DDBJ whole genome shotgun (WGS) entry which is preliminary data.</text>
</comment>
<keyword evidence="2" id="KW-1185">Reference proteome</keyword>
<sequence>MAFLLKRCRASLIFANFRHPRPIQIDFGDLEVDRFRCTACGSPALQRTLMSVSLDIPELVEQCVRFLDSVSDLKSCALVSHAWVHPAQSILFRAPKLTGTVIQFHQRAPLESPARHPQCFPASNSLYPPAYSLSGAARERCGRGNLLFSIHTPRRYRNYAPPRYFAASVGCGSTAFESADYSSPKDGRLYPIDLSQLAVLSIQNQATVNWAEIAPVLRTIQTLDIAPMRRHTPIDLSLFPHLSLLRIIWDFRMPAMVLETLLTINPTSQLRRIIFPFSSDLPREEYRQLDFVLSSLVIPRLPVIELEMDGVQRESAADALMDVFPELYSRGILIWNERCTNWWAAFIRWTTSIGSWGANVGADFPSKICALIDD</sequence>
<dbReference type="AlphaFoldDB" id="A0AAD7HCT9"/>
<evidence type="ECO:0000313" key="2">
    <source>
        <dbReference type="Proteomes" id="UP001215598"/>
    </source>
</evidence>
<gene>
    <name evidence="1" type="ORF">B0H16DRAFT_1700857</name>
</gene>
<protein>
    <recommendedName>
        <fullName evidence="3">F-box domain-containing protein</fullName>
    </recommendedName>
</protein>
<dbReference type="Proteomes" id="UP001215598">
    <property type="component" value="Unassembled WGS sequence"/>
</dbReference>
<organism evidence="1 2">
    <name type="scientific">Mycena metata</name>
    <dbReference type="NCBI Taxonomy" id="1033252"/>
    <lineage>
        <taxon>Eukaryota</taxon>
        <taxon>Fungi</taxon>
        <taxon>Dikarya</taxon>
        <taxon>Basidiomycota</taxon>
        <taxon>Agaricomycotina</taxon>
        <taxon>Agaricomycetes</taxon>
        <taxon>Agaricomycetidae</taxon>
        <taxon>Agaricales</taxon>
        <taxon>Marasmiineae</taxon>
        <taxon>Mycenaceae</taxon>
        <taxon>Mycena</taxon>
    </lineage>
</organism>
<accession>A0AAD7HCT9</accession>